<dbReference type="GO" id="GO:0006384">
    <property type="term" value="P:transcription initiation at RNA polymerase III promoter"/>
    <property type="evidence" value="ECO:0007669"/>
    <property type="project" value="TreeGrafter"/>
</dbReference>
<feature type="domain" description="RNA polymerase Rpb7-like N-terminal" evidence="6">
    <location>
        <begin position="8"/>
        <end position="64"/>
    </location>
</feature>
<dbReference type="CDD" id="cd04330">
    <property type="entry name" value="RNAP_III_Rpc25_N"/>
    <property type="match status" value="1"/>
</dbReference>
<dbReference type="OrthoDB" id="10256606at2759"/>
<dbReference type="InterPro" id="IPR045113">
    <property type="entry name" value="Rpb7-like"/>
</dbReference>
<dbReference type="SUPFAM" id="SSF50249">
    <property type="entry name" value="Nucleic acid-binding proteins"/>
    <property type="match status" value="1"/>
</dbReference>
<comment type="caution">
    <text evidence="8">The sequence shown here is derived from an EMBL/GenBank/DDBJ whole genome shotgun (WGS) entry which is preliminary data.</text>
</comment>
<evidence type="ECO:0000256" key="4">
    <source>
        <dbReference type="ARBA" id="ARBA00023163"/>
    </source>
</evidence>
<evidence type="ECO:0000256" key="1">
    <source>
        <dbReference type="ARBA" id="ARBA00004123"/>
    </source>
</evidence>
<comment type="subcellular location">
    <subcellularLocation>
        <location evidence="1">Nucleus</location>
    </subcellularLocation>
</comment>
<dbReference type="InterPro" id="IPR005576">
    <property type="entry name" value="Rpb7-like_N"/>
</dbReference>
<accession>A0A9W8H3R7</accession>
<dbReference type="EMBL" id="JANBUL010000303">
    <property type="protein sequence ID" value="KAJ2777250.1"/>
    <property type="molecule type" value="Genomic_DNA"/>
</dbReference>
<keyword evidence="4" id="KW-0804">Transcription</keyword>
<dbReference type="Pfam" id="PF08292">
    <property type="entry name" value="RNA_pol_Rbc25"/>
    <property type="match status" value="1"/>
</dbReference>
<evidence type="ECO:0000256" key="2">
    <source>
        <dbReference type="ARBA" id="ARBA00009307"/>
    </source>
</evidence>
<dbReference type="PANTHER" id="PTHR12709">
    <property type="entry name" value="DNA-DIRECTED RNA POLYMERASE II, III"/>
    <property type="match status" value="1"/>
</dbReference>
<dbReference type="InterPro" id="IPR036898">
    <property type="entry name" value="RNA_pol_Rpb7-like_N_sf"/>
</dbReference>
<organism evidence="8 9">
    <name type="scientific">Coemansia javaensis</name>
    <dbReference type="NCBI Taxonomy" id="2761396"/>
    <lineage>
        <taxon>Eukaryota</taxon>
        <taxon>Fungi</taxon>
        <taxon>Fungi incertae sedis</taxon>
        <taxon>Zoopagomycota</taxon>
        <taxon>Kickxellomycotina</taxon>
        <taxon>Kickxellomycetes</taxon>
        <taxon>Kickxellales</taxon>
        <taxon>Kickxellaceae</taxon>
        <taxon>Coemansia</taxon>
    </lineage>
</organism>
<gene>
    <name evidence="8" type="primary">rpc25</name>
    <name evidence="8" type="ORF">H4R18_005247</name>
</gene>
<evidence type="ECO:0000256" key="3">
    <source>
        <dbReference type="ARBA" id="ARBA00022478"/>
    </source>
</evidence>
<comment type="similarity">
    <text evidence="2">Belongs to the eukaryotic RPB7/RPC8 RNA polymerase subunit family.</text>
</comment>
<dbReference type="Pfam" id="PF03876">
    <property type="entry name" value="SHS2_Rpb7-N"/>
    <property type="match status" value="1"/>
</dbReference>
<dbReference type="PANTHER" id="PTHR12709:SF1">
    <property type="entry name" value="DNA-DIRECTED RNA POLYMERASE III SUBUNIT RPC8"/>
    <property type="match status" value="1"/>
</dbReference>
<evidence type="ECO:0000259" key="7">
    <source>
        <dbReference type="Pfam" id="PF08292"/>
    </source>
</evidence>
<reference evidence="8" key="1">
    <citation type="submission" date="2022-07" db="EMBL/GenBank/DDBJ databases">
        <title>Phylogenomic reconstructions and comparative analyses of Kickxellomycotina fungi.</title>
        <authorList>
            <person name="Reynolds N.K."/>
            <person name="Stajich J.E."/>
            <person name="Barry K."/>
            <person name="Grigoriev I.V."/>
            <person name="Crous P."/>
            <person name="Smith M.E."/>
        </authorList>
    </citation>
    <scope>NUCLEOTIDE SEQUENCE</scope>
    <source>
        <strain evidence="8">NBRC 105414</strain>
    </source>
</reference>
<dbReference type="AlphaFoldDB" id="A0A9W8H3R7"/>
<protein>
    <submittedName>
        <fullName evidence="8">DNA-directed RNA polymerase III complex subunit Rpc25</fullName>
    </submittedName>
</protein>
<dbReference type="Gene3D" id="3.30.1490.120">
    <property type="entry name" value="RNA polymerase Rpb7-like, N-terminal domain"/>
    <property type="match status" value="1"/>
</dbReference>
<dbReference type="InterPro" id="IPR013238">
    <property type="entry name" value="RNA_pol_III_Rbc25"/>
</dbReference>
<proteinExistence type="inferred from homology"/>
<sequence>MFVLAVLRDTLKVVPTEFTKPREQALKDEINRKYANRVLHDVGLCILAHDLLEIDEGYVQHSEGWLWIKAKFRMVVFRPFRDEILVGTVRSANAAGIEATMGFFSDIRIPAEQMPEGSAYDASEGVWVWRYEGNDLFIDLDEPIRFRVLETAFLDASPPRPQIGDADSAPATHAPPFALVCSIADPGLGLLSWWD</sequence>
<evidence type="ECO:0000313" key="8">
    <source>
        <dbReference type="EMBL" id="KAJ2777250.1"/>
    </source>
</evidence>
<dbReference type="SUPFAM" id="SSF88798">
    <property type="entry name" value="N-terminal, heterodimerisation domain of RBP7 (RpoE)"/>
    <property type="match status" value="1"/>
</dbReference>
<name>A0A9W8H3R7_9FUNG</name>
<dbReference type="InterPro" id="IPR012340">
    <property type="entry name" value="NA-bd_OB-fold"/>
</dbReference>
<keyword evidence="5" id="KW-0539">Nucleus</keyword>
<dbReference type="Gene3D" id="2.40.50.140">
    <property type="entry name" value="Nucleic acid-binding proteins"/>
    <property type="match status" value="1"/>
</dbReference>
<evidence type="ECO:0000259" key="6">
    <source>
        <dbReference type="Pfam" id="PF03876"/>
    </source>
</evidence>
<feature type="domain" description="RNA polymerase III subunit Rpc25" evidence="7">
    <location>
        <begin position="83"/>
        <end position="194"/>
    </location>
</feature>
<keyword evidence="3 8" id="KW-0240">DNA-directed RNA polymerase</keyword>
<evidence type="ECO:0000313" key="9">
    <source>
        <dbReference type="Proteomes" id="UP001140217"/>
    </source>
</evidence>
<dbReference type="Proteomes" id="UP001140217">
    <property type="component" value="Unassembled WGS sequence"/>
</dbReference>
<evidence type="ECO:0000256" key="5">
    <source>
        <dbReference type="ARBA" id="ARBA00023242"/>
    </source>
</evidence>
<keyword evidence="9" id="KW-1185">Reference proteome</keyword>
<dbReference type="GO" id="GO:0005666">
    <property type="term" value="C:RNA polymerase III complex"/>
    <property type="evidence" value="ECO:0007669"/>
    <property type="project" value="TreeGrafter"/>
</dbReference>